<evidence type="ECO:0000313" key="2">
    <source>
        <dbReference type="WBParaSite" id="MCU_011422-RA"/>
    </source>
</evidence>
<dbReference type="WBParaSite" id="MCU_011422-RA">
    <property type="protein sequence ID" value="MCU_011422-RA"/>
    <property type="gene ID" value="MCU_011422"/>
</dbReference>
<dbReference type="AlphaFoldDB" id="A0A5K3FT33"/>
<keyword evidence="1" id="KW-0732">Signal</keyword>
<feature type="chain" id="PRO_5024402578" evidence="1">
    <location>
        <begin position="27"/>
        <end position="203"/>
    </location>
</feature>
<feature type="signal peptide" evidence="1">
    <location>
        <begin position="1"/>
        <end position="26"/>
    </location>
</feature>
<reference evidence="2" key="1">
    <citation type="submission" date="2019-11" db="UniProtKB">
        <authorList>
            <consortium name="WormBaseParasite"/>
        </authorList>
    </citation>
    <scope>IDENTIFICATION</scope>
</reference>
<proteinExistence type="predicted"/>
<accession>A0A5K3FT33</accession>
<protein>
    <submittedName>
        <fullName evidence="2">Secreted protein</fullName>
    </submittedName>
</protein>
<evidence type="ECO:0000256" key="1">
    <source>
        <dbReference type="SAM" id="SignalP"/>
    </source>
</evidence>
<name>A0A5K3FT33_MESCO</name>
<sequence>MEHRRLFQNLAWVSCLVLHLSQCALACVCVCFQTIDELCFQLRSLPENDDRTVDVCTPNHRGRHKRSNSTHSDELHYVALLRGLVINHPVERHDPCVTPDQSELLLWLWRCREHPPTVSNGYLVTEILQLMLVCMSRPFNEKCAPNSHIRESVWTCGVCVCVLICEETINQTRIHAGSGPYEHLVETRVEEEEEASERRRRVA</sequence>
<organism evidence="2">
    <name type="scientific">Mesocestoides corti</name>
    <name type="common">Flatworm</name>
    <dbReference type="NCBI Taxonomy" id="53468"/>
    <lineage>
        <taxon>Eukaryota</taxon>
        <taxon>Metazoa</taxon>
        <taxon>Spiralia</taxon>
        <taxon>Lophotrochozoa</taxon>
        <taxon>Platyhelminthes</taxon>
        <taxon>Cestoda</taxon>
        <taxon>Eucestoda</taxon>
        <taxon>Cyclophyllidea</taxon>
        <taxon>Mesocestoididae</taxon>
        <taxon>Mesocestoides</taxon>
    </lineage>
</organism>